<dbReference type="KEGG" id="acip:CBP36_01875"/>
<feature type="transmembrane region" description="Helical" evidence="1">
    <location>
        <begin position="119"/>
        <end position="138"/>
    </location>
</feature>
<name>A0A240U8C7_9BURK</name>
<dbReference type="KEGG" id="acis:CBP35_17065"/>
<keyword evidence="1" id="KW-0812">Transmembrane</keyword>
<dbReference type="Proteomes" id="UP000194440">
    <property type="component" value="Chromosome"/>
</dbReference>
<proteinExistence type="predicted"/>
<dbReference type="EMBL" id="CP021366">
    <property type="protein sequence ID" value="ART57771.1"/>
    <property type="molecule type" value="Genomic_DNA"/>
</dbReference>
<evidence type="ECO:0000313" key="3">
    <source>
        <dbReference type="Proteomes" id="UP000194440"/>
    </source>
</evidence>
<evidence type="ECO:0000313" key="2">
    <source>
        <dbReference type="EMBL" id="ART57771.1"/>
    </source>
</evidence>
<reference evidence="2" key="1">
    <citation type="submission" date="2017-05" db="EMBL/GenBank/DDBJ databases">
        <title>Polyphasic characterization of four soil-derived phenanthrene-degrading Acidovorax strains and proposal of Acidovorax phenanthrenivorans sp. nov.</title>
        <authorList>
            <person name="Singleton D."/>
            <person name="Lee J."/>
            <person name="Dickey A.N."/>
            <person name="Stroud A."/>
            <person name="Scholl E.H."/>
            <person name="Wright F.A."/>
            <person name="Aitken M.D."/>
        </authorList>
    </citation>
    <scope>NUCLEOTIDE SEQUENCE</scope>
    <source>
        <strain evidence="2">P4</strain>
    </source>
</reference>
<keyword evidence="3" id="KW-1185">Reference proteome</keyword>
<evidence type="ECO:0000256" key="1">
    <source>
        <dbReference type="SAM" id="Phobius"/>
    </source>
</evidence>
<protein>
    <submittedName>
        <fullName evidence="2">Uncharacterized protein</fullName>
    </submittedName>
</protein>
<gene>
    <name evidence="2" type="ORF">CBP36_01875</name>
</gene>
<sequence length="196" mass="22477">MTVIDIRIQRIMQLYDSLDPSPFHEKTLSRAVENYIVDCAGEYGPDEPLRLVVHVPAPIREYEVEIARAIHAHFQAQHAQCRRRYRRRMRQGMRFLFTGLAVLTATLLARAILVNPGNSKVLVAISEGLLIIGWVAMWRPIEVLLFERAENHQNMALFERLSQIDVEFALEETALDPKGKVARQGTCGHRFCGLDW</sequence>
<dbReference type="OrthoDB" id="653003at2"/>
<feature type="transmembrane region" description="Helical" evidence="1">
    <location>
        <begin position="92"/>
        <end position="113"/>
    </location>
</feature>
<organism evidence="2 3">
    <name type="scientific">Acidovorax carolinensis</name>
    <dbReference type="NCBI Taxonomy" id="553814"/>
    <lineage>
        <taxon>Bacteria</taxon>
        <taxon>Pseudomonadati</taxon>
        <taxon>Pseudomonadota</taxon>
        <taxon>Betaproteobacteria</taxon>
        <taxon>Burkholderiales</taxon>
        <taxon>Comamonadaceae</taxon>
        <taxon>Acidovorax</taxon>
    </lineage>
</organism>
<accession>A0A240U8C7</accession>
<dbReference type="AlphaFoldDB" id="A0A240U8C7"/>
<keyword evidence="1" id="KW-1133">Transmembrane helix</keyword>
<dbReference type="RefSeq" id="WP_086926360.1">
    <property type="nucleotide sequence ID" value="NZ_CP021362.1"/>
</dbReference>
<keyword evidence="1" id="KW-0472">Membrane</keyword>